<keyword evidence="5" id="KW-0804">Transcription</keyword>
<comment type="caution">
    <text evidence="8">The sequence shown here is derived from an EMBL/GenBank/DDBJ whole genome shotgun (WGS) entry which is preliminary data.</text>
</comment>
<evidence type="ECO:0000256" key="3">
    <source>
        <dbReference type="ARBA" id="ARBA00023082"/>
    </source>
</evidence>
<organism evidence="8">
    <name type="scientific">Bellilinea caldifistulae</name>
    <dbReference type="NCBI Taxonomy" id="360411"/>
    <lineage>
        <taxon>Bacteria</taxon>
        <taxon>Bacillati</taxon>
        <taxon>Chloroflexota</taxon>
        <taxon>Anaerolineae</taxon>
        <taxon>Anaerolineales</taxon>
        <taxon>Anaerolineaceae</taxon>
        <taxon>Bellilinea</taxon>
    </lineage>
</organism>
<dbReference type="Gene3D" id="1.10.10.10">
    <property type="entry name" value="Winged helix-like DNA-binding domain superfamily/Winged helix DNA-binding domain"/>
    <property type="match status" value="1"/>
</dbReference>
<evidence type="ECO:0000256" key="2">
    <source>
        <dbReference type="ARBA" id="ARBA00023015"/>
    </source>
</evidence>
<dbReference type="EMBL" id="DSXR01000054">
    <property type="protein sequence ID" value="HGS87114.1"/>
    <property type="molecule type" value="Genomic_DNA"/>
</dbReference>
<dbReference type="InterPro" id="IPR036388">
    <property type="entry name" value="WH-like_DNA-bd_sf"/>
</dbReference>
<evidence type="ECO:0000259" key="7">
    <source>
        <dbReference type="Pfam" id="PF04545"/>
    </source>
</evidence>
<dbReference type="PANTHER" id="PTHR43133:SF57">
    <property type="entry name" value="RNA POLYMERASE SIGMA-70 FACTOR"/>
    <property type="match status" value="1"/>
</dbReference>
<evidence type="ECO:0000256" key="1">
    <source>
        <dbReference type="ARBA" id="ARBA00010641"/>
    </source>
</evidence>
<dbReference type="InterPro" id="IPR007630">
    <property type="entry name" value="RNA_pol_sigma70_r4"/>
</dbReference>
<feature type="domain" description="RNA polymerase sigma-70 region 2" evidence="6">
    <location>
        <begin position="29"/>
        <end position="94"/>
    </location>
</feature>
<accession>A0A7C4Q8N4</accession>
<dbReference type="InterPro" id="IPR013324">
    <property type="entry name" value="RNA_pol_sigma_r3/r4-like"/>
</dbReference>
<evidence type="ECO:0000256" key="4">
    <source>
        <dbReference type="ARBA" id="ARBA00023125"/>
    </source>
</evidence>
<dbReference type="GO" id="GO:0016987">
    <property type="term" value="F:sigma factor activity"/>
    <property type="evidence" value="ECO:0007669"/>
    <property type="project" value="UniProtKB-KW"/>
</dbReference>
<dbReference type="PANTHER" id="PTHR43133">
    <property type="entry name" value="RNA POLYMERASE ECF-TYPE SIGMA FACTO"/>
    <property type="match status" value="1"/>
</dbReference>
<evidence type="ECO:0000256" key="5">
    <source>
        <dbReference type="ARBA" id="ARBA00023163"/>
    </source>
</evidence>
<comment type="similarity">
    <text evidence="1">Belongs to the sigma-70 factor family. ECF subfamily.</text>
</comment>
<evidence type="ECO:0000313" key="8">
    <source>
        <dbReference type="EMBL" id="HGS87114.1"/>
    </source>
</evidence>
<dbReference type="InterPro" id="IPR039425">
    <property type="entry name" value="RNA_pol_sigma-70-like"/>
</dbReference>
<sequence>MTKAAPHFLSDDDLLKRASSGDKDAYGMLYERYLVPIYRYCYFRVGSELDAEDLTEMVFLKAWENLPKKQVQSFRAWLYRIAHNLVVDYLRTRKNSTPLELLEIPTDAQSHPEQAFLNREDGRWLVEAMARLEEQDQEVLVCRFVSQLSHAETAAVLGLNESHVRVLQFRALKKLQALLGGGKQDG</sequence>
<dbReference type="SUPFAM" id="SSF88946">
    <property type="entry name" value="Sigma2 domain of RNA polymerase sigma factors"/>
    <property type="match status" value="1"/>
</dbReference>
<dbReference type="Pfam" id="PF04542">
    <property type="entry name" value="Sigma70_r2"/>
    <property type="match status" value="1"/>
</dbReference>
<reference evidence="8" key="1">
    <citation type="journal article" date="2020" name="mSystems">
        <title>Genome- and Community-Level Interaction Insights into Carbon Utilization and Element Cycling Functions of Hydrothermarchaeota in Hydrothermal Sediment.</title>
        <authorList>
            <person name="Zhou Z."/>
            <person name="Liu Y."/>
            <person name="Xu W."/>
            <person name="Pan J."/>
            <person name="Luo Z.H."/>
            <person name="Li M."/>
        </authorList>
    </citation>
    <scope>NUCLEOTIDE SEQUENCE [LARGE SCALE GENOMIC DNA]</scope>
    <source>
        <strain evidence="8">SpSt-556</strain>
    </source>
</reference>
<dbReference type="SUPFAM" id="SSF88659">
    <property type="entry name" value="Sigma3 and sigma4 domains of RNA polymerase sigma factors"/>
    <property type="match status" value="1"/>
</dbReference>
<dbReference type="GO" id="GO:0003677">
    <property type="term" value="F:DNA binding"/>
    <property type="evidence" value="ECO:0007669"/>
    <property type="project" value="UniProtKB-KW"/>
</dbReference>
<keyword evidence="2" id="KW-0805">Transcription regulation</keyword>
<dbReference type="GO" id="GO:0006352">
    <property type="term" value="P:DNA-templated transcription initiation"/>
    <property type="evidence" value="ECO:0007669"/>
    <property type="project" value="InterPro"/>
</dbReference>
<keyword evidence="3" id="KW-0731">Sigma factor</keyword>
<protein>
    <submittedName>
        <fullName evidence="8">Sigma-70 family RNA polymerase sigma factor</fullName>
    </submittedName>
</protein>
<keyword evidence="4" id="KW-0238">DNA-binding</keyword>
<proteinExistence type="inferred from homology"/>
<dbReference type="Gene3D" id="1.10.1740.10">
    <property type="match status" value="1"/>
</dbReference>
<feature type="domain" description="RNA polymerase sigma-70 region 4" evidence="7">
    <location>
        <begin position="128"/>
        <end position="176"/>
    </location>
</feature>
<gene>
    <name evidence="8" type="ORF">ENT17_05785</name>
</gene>
<dbReference type="InterPro" id="IPR014284">
    <property type="entry name" value="RNA_pol_sigma-70_dom"/>
</dbReference>
<dbReference type="InterPro" id="IPR007627">
    <property type="entry name" value="RNA_pol_sigma70_r2"/>
</dbReference>
<dbReference type="NCBIfam" id="TIGR02937">
    <property type="entry name" value="sigma70-ECF"/>
    <property type="match status" value="1"/>
</dbReference>
<dbReference type="CDD" id="cd06171">
    <property type="entry name" value="Sigma70_r4"/>
    <property type="match status" value="1"/>
</dbReference>
<name>A0A7C4Q8N4_9CHLR</name>
<evidence type="ECO:0000259" key="6">
    <source>
        <dbReference type="Pfam" id="PF04542"/>
    </source>
</evidence>
<dbReference type="InterPro" id="IPR013325">
    <property type="entry name" value="RNA_pol_sigma_r2"/>
</dbReference>
<dbReference type="AlphaFoldDB" id="A0A7C4Q8N4"/>
<dbReference type="Pfam" id="PF04545">
    <property type="entry name" value="Sigma70_r4"/>
    <property type="match status" value="1"/>
</dbReference>